<dbReference type="EMBL" id="CAJVPT010044620">
    <property type="protein sequence ID" value="CAG8734668.1"/>
    <property type="molecule type" value="Genomic_DNA"/>
</dbReference>
<comment type="caution">
    <text evidence="1">The sequence shown here is derived from an EMBL/GenBank/DDBJ whole genome shotgun (WGS) entry which is preliminary data.</text>
</comment>
<protein>
    <submittedName>
        <fullName evidence="1">6202_t:CDS:1</fullName>
    </submittedName>
</protein>
<evidence type="ECO:0000313" key="2">
    <source>
        <dbReference type="Proteomes" id="UP000789525"/>
    </source>
</evidence>
<proteinExistence type="predicted"/>
<evidence type="ECO:0000313" key="1">
    <source>
        <dbReference type="EMBL" id="CAG8734668.1"/>
    </source>
</evidence>
<organism evidence="1 2">
    <name type="scientific">Acaulospora colombiana</name>
    <dbReference type="NCBI Taxonomy" id="27376"/>
    <lineage>
        <taxon>Eukaryota</taxon>
        <taxon>Fungi</taxon>
        <taxon>Fungi incertae sedis</taxon>
        <taxon>Mucoromycota</taxon>
        <taxon>Glomeromycotina</taxon>
        <taxon>Glomeromycetes</taxon>
        <taxon>Diversisporales</taxon>
        <taxon>Acaulosporaceae</taxon>
        <taxon>Acaulospora</taxon>
    </lineage>
</organism>
<accession>A0ACA9Q3E0</accession>
<gene>
    <name evidence="1" type="ORF">ACOLOM_LOCUS11836</name>
</gene>
<feature type="non-terminal residue" evidence="1">
    <location>
        <position position="1"/>
    </location>
</feature>
<keyword evidence="2" id="KW-1185">Reference proteome</keyword>
<dbReference type="Proteomes" id="UP000789525">
    <property type="component" value="Unassembled WGS sequence"/>
</dbReference>
<sequence>ISTKELDPESNIEERRDAEIANERSWEDVDHTEQDLEVEKAL</sequence>
<name>A0ACA9Q3E0_9GLOM</name>
<reference evidence="1" key="1">
    <citation type="submission" date="2021-06" db="EMBL/GenBank/DDBJ databases">
        <authorList>
            <person name="Kallberg Y."/>
            <person name="Tangrot J."/>
            <person name="Rosling A."/>
        </authorList>
    </citation>
    <scope>NUCLEOTIDE SEQUENCE</scope>
    <source>
        <strain evidence="1">CL356</strain>
    </source>
</reference>